<protein>
    <submittedName>
        <fullName evidence="1">Uncharacterized protein</fullName>
    </submittedName>
</protein>
<reference evidence="1" key="1">
    <citation type="submission" date="2018-05" db="EMBL/GenBank/DDBJ databases">
        <authorList>
            <person name="Lanie J.A."/>
            <person name="Ng W.-L."/>
            <person name="Kazmierczak K.M."/>
            <person name="Andrzejewski T.M."/>
            <person name="Davidsen T.M."/>
            <person name="Wayne K.J."/>
            <person name="Tettelin H."/>
            <person name="Glass J.I."/>
            <person name="Rusch D."/>
            <person name="Podicherti R."/>
            <person name="Tsui H.-C.T."/>
            <person name="Winkler M.E."/>
        </authorList>
    </citation>
    <scope>NUCLEOTIDE SEQUENCE</scope>
</reference>
<name>A0A382DQ80_9ZZZZ</name>
<organism evidence="1">
    <name type="scientific">marine metagenome</name>
    <dbReference type="NCBI Taxonomy" id="408172"/>
    <lineage>
        <taxon>unclassified sequences</taxon>
        <taxon>metagenomes</taxon>
        <taxon>ecological metagenomes</taxon>
    </lineage>
</organism>
<sequence length="160" mass="18352">MEIRNKCVPGSALCFIVLSLLVRNEPINPISPALAEENWKETSMYCVCVAKNCRERYYGIHFYRGKAKTLNIYKDVLEVPQDSSGHQYSLATIFAAKKIFWKGVLGVNSLDRKNFLHLLNGKEYGWCKPYSILSVTRKLQDKIETGQRENSTRTISDKLE</sequence>
<accession>A0A382DQ80</accession>
<proteinExistence type="predicted"/>
<evidence type="ECO:0000313" key="1">
    <source>
        <dbReference type="EMBL" id="SVB40359.1"/>
    </source>
</evidence>
<dbReference type="AlphaFoldDB" id="A0A382DQ80"/>
<dbReference type="EMBL" id="UINC01040458">
    <property type="protein sequence ID" value="SVB40359.1"/>
    <property type="molecule type" value="Genomic_DNA"/>
</dbReference>
<gene>
    <name evidence="1" type="ORF">METZ01_LOCUS193213</name>
</gene>